<dbReference type="InterPro" id="IPR000983">
    <property type="entry name" value="Bac_GSPG_pilin"/>
</dbReference>
<keyword evidence="6" id="KW-0472">Membrane</keyword>
<evidence type="ECO:0000313" key="8">
    <source>
        <dbReference type="Proteomes" id="UP000077339"/>
    </source>
</evidence>
<dbReference type="OrthoDB" id="47633at2"/>
<organism evidence="7 8">
    <name type="scientific">Kosmotoga arenicorallina S304</name>
    <dbReference type="NCBI Taxonomy" id="1453497"/>
    <lineage>
        <taxon>Bacteria</taxon>
        <taxon>Thermotogati</taxon>
        <taxon>Thermotogota</taxon>
        <taxon>Thermotogae</taxon>
        <taxon>Kosmotogales</taxon>
        <taxon>Kosmotogaceae</taxon>
        <taxon>Kosmotoga</taxon>
    </lineage>
</organism>
<dbReference type="AlphaFoldDB" id="A0A176K0D5"/>
<keyword evidence="3" id="KW-0488">Methylation</keyword>
<keyword evidence="6" id="KW-1133">Transmembrane helix</keyword>
<dbReference type="GO" id="GO:0015627">
    <property type="term" value="C:type II protein secretion system complex"/>
    <property type="evidence" value="ECO:0007669"/>
    <property type="project" value="InterPro"/>
</dbReference>
<keyword evidence="6" id="KW-0812">Transmembrane</keyword>
<dbReference type="STRING" id="1453497.AT15_01320"/>
<evidence type="ECO:0000256" key="2">
    <source>
        <dbReference type="ARBA" id="ARBA00004418"/>
    </source>
</evidence>
<dbReference type="Gene3D" id="3.30.700.10">
    <property type="entry name" value="Glycoprotein, Type 4 Pilin"/>
    <property type="match status" value="1"/>
</dbReference>
<evidence type="ECO:0000256" key="1">
    <source>
        <dbReference type="ARBA" id="ARBA00004203"/>
    </source>
</evidence>
<evidence type="ECO:0000256" key="6">
    <source>
        <dbReference type="SAM" id="Phobius"/>
    </source>
</evidence>
<dbReference type="Pfam" id="PF07963">
    <property type="entry name" value="N_methyl"/>
    <property type="match status" value="1"/>
</dbReference>
<feature type="transmembrane region" description="Helical" evidence="6">
    <location>
        <begin position="12"/>
        <end position="31"/>
    </location>
</feature>
<dbReference type="PRINTS" id="PR00813">
    <property type="entry name" value="BCTERIALGSPG"/>
</dbReference>
<dbReference type="InterPro" id="IPR012902">
    <property type="entry name" value="N_methyl_site"/>
</dbReference>
<evidence type="ECO:0008006" key="9">
    <source>
        <dbReference type="Google" id="ProtNLM"/>
    </source>
</evidence>
<evidence type="ECO:0000256" key="3">
    <source>
        <dbReference type="ARBA" id="ARBA00022481"/>
    </source>
</evidence>
<dbReference type="GO" id="GO:0015628">
    <property type="term" value="P:protein secretion by the type II secretion system"/>
    <property type="evidence" value="ECO:0007669"/>
    <property type="project" value="InterPro"/>
</dbReference>
<dbReference type="GO" id="GO:0009279">
    <property type="term" value="C:cell outer membrane"/>
    <property type="evidence" value="ECO:0007669"/>
    <property type="project" value="UniProtKB-SubCell"/>
</dbReference>
<keyword evidence="5" id="KW-0998">Cell outer membrane</keyword>
<protein>
    <recommendedName>
        <fullName evidence="9">N-terminal cleavage protein</fullName>
    </recommendedName>
</protein>
<dbReference type="PROSITE" id="PS00409">
    <property type="entry name" value="PROKAR_NTER_METHYL"/>
    <property type="match status" value="1"/>
</dbReference>
<accession>A0A176K0D5</accession>
<name>A0A176K0D5_9BACT</name>
<sequence>MRRKEGFSLVELLIVLAVMAALIATITPVALNAIRKAKATQVAQNLKTLASALENAAYVNGIDESNNYVKNSSGSALTLTDLGRDIDSAKYAVYYDVSSGTVEATVVSLEDVNLTIVQGILSGVAQATYSAALIGSETSVTGSSWPSSLDGETLTYYNFDFTVY</sequence>
<gene>
    <name evidence="7" type="ORF">AT15_01320</name>
</gene>
<dbReference type="NCBIfam" id="TIGR02532">
    <property type="entry name" value="IV_pilin_GFxxxE"/>
    <property type="match status" value="1"/>
</dbReference>
<evidence type="ECO:0000313" key="7">
    <source>
        <dbReference type="EMBL" id="OAA29709.1"/>
    </source>
</evidence>
<dbReference type="RefSeq" id="WP_068347928.1">
    <property type="nucleotide sequence ID" value="NZ_JFHK01000017.1"/>
</dbReference>
<dbReference type="Proteomes" id="UP000077339">
    <property type="component" value="Unassembled WGS sequence"/>
</dbReference>
<reference evidence="7 8" key="1">
    <citation type="submission" date="2014-02" db="EMBL/GenBank/DDBJ databases">
        <title>Kosmotoga genome sequencing.</title>
        <authorList>
            <person name="Pollo S.M."/>
            <person name="Charchuk R."/>
            <person name="Nesbo C.L."/>
        </authorList>
    </citation>
    <scope>NUCLEOTIDE SEQUENCE [LARGE SCALE GENOMIC DNA]</scope>
    <source>
        <strain evidence="7 8">S304</strain>
    </source>
</reference>
<comment type="caution">
    <text evidence="7">The sequence shown here is derived from an EMBL/GenBank/DDBJ whole genome shotgun (WGS) entry which is preliminary data.</text>
</comment>
<dbReference type="SUPFAM" id="SSF54523">
    <property type="entry name" value="Pili subunits"/>
    <property type="match status" value="1"/>
</dbReference>
<dbReference type="GO" id="GO:0042597">
    <property type="term" value="C:periplasmic space"/>
    <property type="evidence" value="ECO:0007669"/>
    <property type="project" value="UniProtKB-SubCell"/>
</dbReference>
<dbReference type="PATRIC" id="fig|1453497.3.peg.274"/>
<dbReference type="EMBL" id="JFHK01000017">
    <property type="protein sequence ID" value="OAA29709.1"/>
    <property type="molecule type" value="Genomic_DNA"/>
</dbReference>
<comment type="subcellular location">
    <subcellularLocation>
        <location evidence="1">Cell outer membrane</location>
        <topology evidence="1">Single-pass membrane protein</topology>
    </subcellularLocation>
    <subcellularLocation>
        <location evidence="2">Periplasm</location>
    </subcellularLocation>
</comment>
<proteinExistence type="predicted"/>
<keyword evidence="8" id="KW-1185">Reference proteome</keyword>
<evidence type="ECO:0000256" key="5">
    <source>
        <dbReference type="ARBA" id="ARBA00023237"/>
    </source>
</evidence>
<evidence type="ECO:0000256" key="4">
    <source>
        <dbReference type="ARBA" id="ARBA00022764"/>
    </source>
</evidence>
<dbReference type="InterPro" id="IPR045584">
    <property type="entry name" value="Pilin-like"/>
</dbReference>
<keyword evidence="4" id="KW-0574">Periplasm</keyword>